<accession>A0A9I9EM29</accession>
<name>A0A9I9EM29_CUCME</name>
<organism evidence="1">
    <name type="scientific">Cucumis melo</name>
    <name type="common">Muskmelon</name>
    <dbReference type="NCBI Taxonomy" id="3656"/>
    <lineage>
        <taxon>Eukaryota</taxon>
        <taxon>Viridiplantae</taxon>
        <taxon>Streptophyta</taxon>
        <taxon>Embryophyta</taxon>
        <taxon>Tracheophyta</taxon>
        <taxon>Spermatophyta</taxon>
        <taxon>Magnoliopsida</taxon>
        <taxon>eudicotyledons</taxon>
        <taxon>Gunneridae</taxon>
        <taxon>Pentapetalae</taxon>
        <taxon>rosids</taxon>
        <taxon>fabids</taxon>
        <taxon>Cucurbitales</taxon>
        <taxon>Cucurbitaceae</taxon>
        <taxon>Benincaseae</taxon>
        <taxon>Cucumis</taxon>
    </lineage>
</organism>
<dbReference type="EnsemblPlants" id="MELO3C035728.2.1">
    <property type="protein sequence ID" value="MELO3C035728.2.1"/>
    <property type="gene ID" value="MELO3C035728.2"/>
</dbReference>
<evidence type="ECO:0000313" key="1">
    <source>
        <dbReference type="EnsemblPlants" id="MELO3C035728.2.1"/>
    </source>
</evidence>
<dbReference type="AlphaFoldDB" id="A0A9I9EM29"/>
<sequence length="109" mass="12142">MLGVLASCYMHSLSKVIGSNFVPNVGSLIVSLPISSSHSHSNPSLLISSTLFISLFNFSSFVVKNLLTEVSFCFFSYKEATVRGNRILAEKRQIYWQLNLVMFLLVSAF</sequence>
<dbReference type="Gramene" id="MELO3C035728.2.1">
    <property type="protein sequence ID" value="MELO3C035728.2.1"/>
    <property type="gene ID" value="MELO3C035728.2"/>
</dbReference>
<reference evidence="1" key="1">
    <citation type="submission" date="2023-03" db="UniProtKB">
        <authorList>
            <consortium name="EnsemblPlants"/>
        </authorList>
    </citation>
    <scope>IDENTIFICATION</scope>
</reference>
<proteinExistence type="predicted"/>
<protein>
    <submittedName>
        <fullName evidence="1">Uncharacterized protein</fullName>
    </submittedName>
</protein>